<dbReference type="STRING" id="760192.Halhy_4216"/>
<reference evidence="1 2" key="1">
    <citation type="journal article" date="2011" name="Stand. Genomic Sci.">
        <title>Complete genome sequence of Haliscomenobacter hydrossis type strain (O).</title>
        <authorList>
            <consortium name="US DOE Joint Genome Institute (JGI-PGF)"/>
            <person name="Daligault H."/>
            <person name="Lapidus A."/>
            <person name="Zeytun A."/>
            <person name="Nolan M."/>
            <person name="Lucas S."/>
            <person name="Del Rio T.G."/>
            <person name="Tice H."/>
            <person name="Cheng J.F."/>
            <person name="Tapia R."/>
            <person name="Han C."/>
            <person name="Goodwin L."/>
            <person name="Pitluck S."/>
            <person name="Liolios K."/>
            <person name="Pagani I."/>
            <person name="Ivanova N."/>
            <person name="Huntemann M."/>
            <person name="Mavromatis K."/>
            <person name="Mikhailova N."/>
            <person name="Pati A."/>
            <person name="Chen A."/>
            <person name="Palaniappan K."/>
            <person name="Land M."/>
            <person name="Hauser L."/>
            <person name="Brambilla E.M."/>
            <person name="Rohde M."/>
            <person name="Verbarg S."/>
            <person name="Goker M."/>
            <person name="Bristow J."/>
            <person name="Eisen J.A."/>
            <person name="Markowitz V."/>
            <person name="Hugenholtz P."/>
            <person name="Kyrpides N.C."/>
            <person name="Klenk H.P."/>
            <person name="Woyke T."/>
        </authorList>
    </citation>
    <scope>NUCLEOTIDE SEQUENCE [LARGE SCALE GENOMIC DNA]</scope>
    <source>
        <strain evidence="2">ATCC 27775 / DSM 1100 / LMG 10767 / O</strain>
    </source>
</reference>
<dbReference type="InterPro" id="IPR008965">
    <property type="entry name" value="CBM2/CBM3_carb-bd_dom_sf"/>
</dbReference>
<name>F4L5V1_HALH1</name>
<proteinExistence type="predicted"/>
<accession>F4L5V1</accession>
<dbReference type="CDD" id="cd14252">
    <property type="entry name" value="Dockerin_like"/>
    <property type="match status" value="1"/>
</dbReference>
<dbReference type="eggNOG" id="COG3210">
    <property type="taxonomic scope" value="Bacteria"/>
</dbReference>
<dbReference type="GO" id="GO:0000272">
    <property type="term" value="P:polysaccharide catabolic process"/>
    <property type="evidence" value="ECO:0007669"/>
    <property type="project" value="InterPro"/>
</dbReference>
<evidence type="ECO:0008006" key="3">
    <source>
        <dbReference type="Google" id="ProtNLM"/>
    </source>
</evidence>
<dbReference type="Gene3D" id="1.10.1330.10">
    <property type="entry name" value="Dockerin domain"/>
    <property type="match status" value="1"/>
</dbReference>
<evidence type="ECO:0000313" key="2">
    <source>
        <dbReference type="Proteomes" id="UP000008461"/>
    </source>
</evidence>
<dbReference type="RefSeq" id="WP_013766599.1">
    <property type="nucleotide sequence ID" value="NC_015510.1"/>
</dbReference>
<reference key="2">
    <citation type="submission" date="2011-04" db="EMBL/GenBank/DDBJ databases">
        <title>Complete sequence of chromosome of Haliscomenobacter hydrossis DSM 1100.</title>
        <authorList>
            <consortium name="US DOE Joint Genome Institute (JGI-PGF)"/>
            <person name="Lucas S."/>
            <person name="Han J."/>
            <person name="Lapidus A."/>
            <person name="Bruce D."/>
            <person name="Goodwin L."/>
            <person name="Pitluck S."/>
            <person name="Peters L."/>
            <person name="Kyrpides N."/>
            <person name="Mavromatis K."/>
            <person name="Ivanova N."/>
            <person name="Ovchinnikova G."/>
            <person name="Pagani I."/>
            <person name="Daligault H."/>
            <person name="Detter J.C."/>
            <person name="Han C."/>
            <person name="Land M."/>
            <person name="Hauser L."/>
            <person name="Markowitz V."/>
            <person name="Cheng J.-F."/>
            <person name="Hugenholtz P."/>
            <person name="Woyke T."/>
            <person name="Wu D."/>
            <person name="Verbarg S."/>
            <person name="Frueling A."/>
            <person name="Brambilla E."/>
            <person name="Klenk H.-P."/>
            <person name="Eisen J.A."/>
        </authorList>
    </citation>
    <scope>NUCLEOTIDE SEQUENCE</scope>
    <source>
        <strain>DSM 1100</strain>
    </source>
</reference>
<dbReference type="CDD" id="cd08547">
    <property type="entry name" value="Type_II_cohesin"/>
    <property type="match status" value="1"/>
</dbReference>
<keyword evidence="2" id="KW-1185">Reference proteome</keyword>
<dbReference type="SUPFAM" id="SSF49384">
    <property type="entry name" value="Carbohydrate-binding domain"/>
    <property type="match status" value="1"/>
</dbReference>
<gene>
    <name evidence="1" type="ordered locus">Halhy_4216</name>
</gene>
<dbReference type="InterPro" id="IPR036439">
    <property type="entry name" value="Dockerin_dom_sf"/>
</dbReference>
<dbReference type="GO" id="GO:0030246">
    <property type="term" value="F:carbohydrate binding"/>
    <property type="evidence" value="ECO:0007669"/>
    <property type="project" value="InterPro"/>
</dbReference>
<dbReference type="SUPFAM" id="SSF63446">
    <property type="entry name" value="Type I dockerin domain"/>
    <property type="match status" value="1"/>
</dbReference>
<dbReference type="HOGENOM" id="CLU_003692_0_0_10"/>
<evidence type="ECO:0000313" key="1">
    <source>
        <dbReference type="EMBL" id="AEE52061.1"/>
    </source>
</evidence>
<dbReference type="EMBL" id="CP002691">
    <property type="protein sequence ID" value="AEE52061.1"/>
    <property type="molecule type" value="Genomic_DNA"/>
</dbReference>
<protein>
    <recommendedName>
        <fullName evidence="3">Cellulosome anchoring protein cohesin region</fullName>
    </recommendedName>
</protein>
<dbReference type="Gene3D" id="2.60.40.680">
    <property type="match status" value="1"/>
</dbReference>
<sequence length="1576" mass="174698">MKKYLPKLFGAAPMAMYGIAFLLCLPILWQHTWLKNQPTKPVLANSVPKSGMVNKKTFEGIACLDEVKVALGSDCTFKVTANILAEFNPADCNPDGIEFYIADKSGKIVPNNRLTGEHAGQRLKYFLSHPICNPEGCWGIIEVEDKNMPRIDFVEFDNTPVLCSKIDYILNNPKTIGYKNRTSSPNQVPAGTIINYSESTDNVPNLGIVKFSNCDPTCPLTVKWSDKLEVYGCDSLAKNGLYARISRSWVATNCVGKRLDTIQKIDFCRPTAADFKFNGPGADGYDRVVTYAACTPNKNLIRHRDVTPFAVKSRGVVGTVMDTVYLDERPCSYTMQINDQDFEICDGRGVKIDRKIYIFDWCNGGIVDTFHVLIKIGDFEAPKLTPPHHYHDTLPIALSTGPLNCEASIPVTVKGLKEVLGIEITDNCNVANVSIKVKSENHYSKGFLVSTKGPGQPWFEDPYPTSNGVLSGLNPGRHWVIVDAYDGCYNSVKDSVLIKVEDKISPVMVINDQLHVSLANANLYSRGYAKVCVADIDEGSFDNCNLLWMKARRVVSQQCISSFLGKGYDTNDNGVLDTVPADGDWTKADGFDLNGDGDLNDFGETFVMKGGKLMTPLMSCLDFFCCDVNGKVTIELWGEDTQKNRNFAWTEILLEDKIPPRCVPPYNLTVYCTDKCLAQLDDKNKSASCFGDVIVQEGNDCVTLDTTYSVVRKLKCGAGTIERKWTLTKQTAKGPLSTTCTQIIKVLPVHEYNICFPKDVEQRNCLKPLADTVIKAELACDLLSVNVKDNRYDASDGECYKIFRTYTVLNWCAYDDRCGDPMISENVYIVDRATFGNHGKNPLYVLVRDEDQDQDEEFYISKNLIHNEVGDEHMLGDLAPKNSYKSTFNGDYMSYCEDAYKINNEFGLPIGEYFHSFMYTQIIKVYDDILPEVIVPVLDKIPTRPNDCLADAIINFKAKDNCTDKVELERTQLMVAPFQTLEAGKMILYSATPRWNIRESSGNSFQVTIRDLPEGKHDLLVVVRDECGNLSLAKRIPFEIYDNKGPAPICINGLGTELMPDGSGGGMMSVWANDFIASKIFDCHGQGPETQNGLKLVTKYSINRVGETPRPDQTGITLTCADAGLTLDLEIHAWDEKGNHDFCTTYLLVQDNRKLCPEGATYDGEISGLILTDDAEPLAGVNVQISGNVNKTQISGISGKFAFPSLKKDADYSITPILDKDHQNGVSTFDLVLIQKHVLGDQLLTNPYRIIAADVNNSHTITTIDLIQVRKLILGLEDRFKTVPSWKFVDASHKFSTPGNPWQIEMPEVVNINDLKGKVSVDFMAIKMGDVNGNAKPNTSFTGQSELRSDRVFKIQAEKSGHPSLGFKTGESVVVALKAKDLAAVQGYQFTLNFDPQLLELENLEYHAIKAEHLGVFAKEGELTVSWNEKGFASGAEQTLLVLQFKTKAAGALNEVLKLNSRRTAAEAYTLDDEAIGIQLDWGNVQETPAVALLHQNAPNPFQDETLIEFSLPKATNATLSIRDVAGRLLWTTSTWFAKGDNRVPIKANALKGGGVLYYTLEADGFTATRKMILLD</sequence>
<organism evidence="1 2">
    <name type="scientific">Haliscomenobacter hydrossis (strain ATCC 27775 / DSM 1100 / LMG 10767 / O)</name>
    <dbReference type="NCBI Taxonomy" id="760192"/>
    <lineage>
        <taxon>Bacteria</taxon>
        <taxon>Pseudomonadati</taxon>
        <taxon>Bacteroidota</taxon>
        <taxon>Saprospiria</taxon>
        <taxon>Saprospirales</taxon>
        <taxon>Haliscomenobacteraceae</taxon>
        <taxon>Haliscomenobacter</taxon>
    </lineage>
</organism>
<dbReference type="Proteomes" id="UP000008461">
    <property type="component" value="Chromosome"/>
</dbReference>
<dbReference type="KEGG" id="hhy:Halhy_4216"/>